<evidence type="ECO:0000313" key="2">
    <source>
        <dbReference type="EMBL" id="CAG9187075.1"/>
    </source>
</evidence>
<dbReference type="EMBL" id="CAJZAG010000027">
    <property type="protein sequence ID" value="CAG9187075.1"/>
    <property type="molecule type" value="Genomic_DNA"/>
</dbReference>
<keyword evidence="3" id="KW-1185">Reference proteome</keyword>
<evidence type="ECO:0000313" key="3">
    <source>
        <dbReference type="Proteomes" id="UP000706525"/>
    </source>
</evidence>
<name>A0ABN7ZS33_9BURK</name>
<comment type="caution">
    <text evidence="2">The sequence shown here is derived from an EMBL/GenBank/DDBJ whole genome shotgun (WGS) entry which is preliminary data.</text>
</comment>
<proteinExistence type="inferred from homology"/>
<dbReference type="InterPro" id="IPR036388">
    <property type="entry name" value="WH-like_DNA-bd_sf"/>
</dbReference>
<evidence type="ECO:0008006" key="4">
    <source>
        <dbReference type="Google" id="ProtNLM"/>
    </source>
</evidence>
<dbReference type="PANTHER" id="PTHR37936:SF3">
    <property type="entry name" value="TRANSPOSASE INSC FOR INSERTION ELEMENT IS2A-RELATED"/>
    <property type="match status" value="1"/>
</dbReference>
<comment type="similarity">
    <text evidence="1">Belongs to the transposase 8 family.</text>
</comment>
<dbReference type="Pfam" id="PF01527">
    <property type="entry name" value="HTH_Tnp_1"/>
    <property type="match status" value="1"/>
</dbReference>
<accession>A0ABN7ZS33</accession>
<dbReference type="RefSeq" id="WP_223995881.1">
    <property type="nucleotide sequence ID" value="NZ_CAJZAG010000027.1"/>
</dbReference>
<dbReference type="NCBIfam" id="NF047593">
    <property type="entry name" value="IS66_ISAeme5_TnpA"/>
    <property type="match status" value="1"/>
</dbReference>
<dbReference type="InterPro" id="IPR010921">
    <property type="entry name" value="Trp_repressor/repl_initiator"/>
</dbReference>
<dbReference type="Gene3D" id="1.10.10.10">
    <property type="entry name" value="Winged helix-like DNA-binding domain superfamily/Winged helix DNA-binding domain"/>
    <property type="match status" value="1"/>
</dbReference>
<gene>
    <name evidence="2" type="ORF">LMG32289_06761</name>
</gene>
<sequence length="126" mass="14136">MSEAAKDQEGGYRREPRRRFSAEYKCQIVQALLSSSMSLARFAREHGLNHNQLARWRREYEQGTYGPMAQAAVEFVPMCIAPTATSPSQRASSGTITSVELHLPRGRIVLHDVGVAYLCELIEALR</sequence>
<evidence type="ECO:0000256" key="1">
    <source>
        <dbReference type="ARBA" id="ARBA00009964"/>
    </source>
</evidence>
<dbReference type="SUPFAM" id="SSF48295">
    <property type="entry name" value="TrpR-like"/>
    <property type="match status" value="1"/>
</dbReference>
<reference evidence="2 3" key="1">
    <citation type="submission" date="2021-08" db="EMBL/GenBank/DDBJ databases">
        <authorList>
            <person name="Peeters C."/>
        </authorList>
    </citation>
    <scope>NUCLEOTIDE SEQUENCE [LARGE SCALE GENOMIC DNA]</scope>
    <source>
        <strain evidence="2 3">LMG 32289</strain>
    </source>
</reference>
<dbReference type="InterPro" id="IPR002514">
    <property type="entry name" value="Transposase_8"/>
</dbReference>
<dbReference type="PANTHER" id="PTHR37936">
    <property type="entry name" value="TRANSPOSASE INSC FOR INSERTION ELEMENT IS2A-RELATED"/>
    <property type="match status" value="1"/>
</dbReference>
<dbReference type="NCBIfam" id="NF047595">
    <property type="entry name" value="IS66_ISRel24_TnpA"/>
    <property type="match status" value="1"/>
</dbReference>
<organism evidence="2 3">
    <name type="scientific">Cupriavidus pampae</name>
    <dbReference type="NCBI Taxonomy" id="659251"/>
    <lineage>
        <taxon>Bacteria</taxon>
        <taxon>Pseudomonadati</taxon>
        <taxon>Pseudomonadota</taxon>
        <taxon>Betaproteobacteria</taxon>
        <taxon>Burkholderiales</taxon>
        <taxon>Burkholderiaceae</taxon>
        <taxon>Cupriavidus</taxon>
    </lineage>
</organism>
<dbReference type="Proteomes" id="UP000706525">
    <property type="component" value="Unassembled WGS sequence"/>
</dbReference>
<protein>
    <recommendedName>
        <fullName evidence="4">Transposase</fullName>
    </recommendedName>
</protein>